<sequence length="190" mass="21574">MDTESYFSVTHPLTVNIEPLAKNDTVPKADELVLHMPASFQIASEIAQVDANSLRFLNQLGEQTQDLVNYLSLQSKKINMLLCHMMAQEDDIQYRHHTLAFGGGGIRYLHSQSMEVGQFASLKIFLVDEASAVFCYGQVSQCQAVEQGYEIDMHFASIRETDRDVLIKASLHIQSKQLKRRAELRQQEQN</sequence>
<keyword evidence="3" id="KW-1185">Reference proteome</keyword>
<protein>
    <submittedName>
        <fullName evidence="2">PilZ domain-containing protein</fullName>
    </submittedName>
</protein>
<proteinExistence type="predicted"/>
<accession>A0ABS8W6A7</accession>
<evidence type="ECO:0000313" key="2">
    <source>
        <dbReference type="EMBL" id="MCE2593298.1"/>
    </source>
</evidence>
<dbReference type="InterPro" id="IPR009875">
    <property type="entry name" value="PilZ_domain"/>
</dbReference>
<organism evidence="2 3">
    <name type="scientific">Motilimonas cestriensis</name>
    <dbReference type="NCBI Taxonomy" id="2742685"/>
    <lineage>
        <taxon>Bacteria</taxon>
        <taxon>Pseudomonadati</taxon>
        <taxon>Pseudomonadota</taxon>
        <taxon>Gammaproteobacteria</taxon>
        <taxon>Alteromonadales</taxon>
        <taxon>Alteromonadales genera incertae sedis</taxon>
        <taxon>Motilimonas</taxon>
    </lineage>
</organism>
<dbReference type="RefSeq" id="WP_233050917.1">
    <property type="nucleotide sequence ID" value="NZ_JAIMJA010000001.1"/>
</dbReference>
<comment type="caution">
    <text evidence="2">The sequence shown here is derived from an EMBL/GenBank/DDBJ whole genome shotgun (WGS) entry which is preliminary data.</text>
</comment>
<evidence type="ECO:0000313" key="3">
    <source>
        <dbReference type="Proteomes" id="UP001201273"/>
    </source>
</evidence>
<dbReference type="Pfam" id="PF07238">
    <property type="entry name" value="PilZ"/>
    <property type="match status" value="1"/>
</dbReference>
<feature type="domain" description="PilZ" evidence="1">
    <location>
        <begin position="89"/>
        <end position="167"/>
    </location>
</feature>
<name>A0ABS8W6A7_9GAMM</name>
<evidence type="ECO:0000259" key="1">
    <source>
        <dbReference type="Pfam" id="PF07238"/>
    </source>
</evidence>
<reference evidence="2 3" key="1">
    <citation type="journal article" date="2022" name="Environ. Microbiol. Rep.">
        <title>Eco-phylogenetic analyses reveal divergent evolution of vitamin B12 metabolism in the marine bacterial family 'Psychromonadaceae'.</title>
        <authorList>
            <person name="Jin X."/>
            <person name="Yang Y."/>
            <person name="Cao H."/>
            <person name="Gao B."/>
            <person name="Zhao Z."/>
        </authorList>
    </citation>
    <scope>NUCLEOTIDE SEQUENCE [LARGE SCALE GENOMIC DNA]</scope>
    <source>
        <strain evidence="2 3">MKS20</strain>
    </source>
</reference>
<dbReference type="EMBL" id="JAIMJA010000001">
    <property type="protein sequence ID" value="MCE2593298.1"/>
    <property type="molecule type" value="Genomic_DNA"/>
</dbReference>
<dbReference type="Proteomes" id="UP001201273">
    <property type="component" value="Unassembled WGS sequence"/>
</dbReference>
<gene>
    <name evidence="2" type="ORF">K6Y31_00485</name>
</gene>